<proteinExistence type="predicted"/>
<evidence type="ECO:0000256" key="2">
    <source>
        <dbReference type="SAM" id="MobiDB-lite"/>
    </source>
</evidence>
<dbReference type="SUPFAM" id="SSF52540">
    <property type="entry name" value="P-loop containing nucleoside triphosphate hydrolases"/>
    <property type="match status" value="1"/>
</dbReference>
<evidence type="ECO:0000313" key="3">
    <source>
        <dbReference type="EMBL" id="ENN71786.1"/>
    </source>
</evidence>
<dbReference type="InterPro" id="IPR007858">
    <property type="entry name" value="Dpy-30_motif"/>
</dbReference>
<dbReference type="Gene3D" id="1.20.890.10">
    <property type="entry name" value="cAMP-dependent protein kinase regulatory subunit, dimerization-anchoring domain"/>
    <property type="match status" value="1"/>
</dbReference>
<feature type="compositionally biased region" description="Acidic residues" evidence="2">
    <location>
        <begin position="82"/>
        <end position="102"/>
    </location>
</feature>
<evidence type="ECO:0000313" key="4">
    <source>
        <dbReference type="EMBL" id="ERL85098.1"/>
    </source>
</evidence>
<reference evidence="3 5" key="1">
    <citation type="journal article" date="2013" name="Genome Biol.">
        <title>Draft genome of the mountain pine beetle, Dendroctonus ponderosae Hopkins, a major forest pest.</title>
        <authorList>
            <person name="Keeling C.I."/>
            <person name="Yuen M.M."/>
            <person name="Liao N.Y."/>
            <person name="Docking T.R."/>
            <person name="Chan S.K."/>
            <person name="Taylor G.A."/>
            <person name="Palmquist D.L."/>
            <person name="Jackman S.D."/>
            <person name="Nguyen A."/>
            <person name="Li M."/>
            <person name="Henderson H."/>
            <person name="Janes J.K."/>
            <person name="Zhao Y."/>
            <person name="Pandoh P."/>
            <person name="Moore R."/>
            <person name="Sperling F.A."/>
            <person name="Huber D.P."/>
            <person name="Birol I."/>
            <person name="Jones S.J."/>
            <person name="Bohlmann J."/>
        </authorList>
    </citation>
    <scope>NUCLEOTIDE SEQUENCE</scope>
</reference>
<dbReference type="CDD" id="cd22967">
    <property type="entry name" value="DD_AK7"/>
    <property type="match status" value="1"/>
</dbReference>
<evidence type="ECO:0000313" key="5">
    <source>
        <dbReference type="Proteomes" id="UP000030742"/>
    </source>
</evidence>
<dbReference type="OMA" id="LAWRISH"/>
<dbReference type="STRING" id="77166.N6TTS1"/>
<evidence type="ECO:0000256" key="1">
    <source>
        <dbReference type="SAM" id="Coils"/>
    </source>
</evidence>
<dbReference type="Proteomes" id="UP000030742">
    <property type="component" value="Unassembled WGS sequence"/>
</dbReference>
<protein>
    <submittedName>
        <fullName evidence="3">Uncharacterized protein</fullName>
    </submittedName>
</protein>
<feature type="non-terminal residue" evidence="3">
    <location>
        <position position="1"/>
    </location>
</feature>
<accession>N6TTS1</accession>
<gene>
    <name evidence="4" type="ORF">D910_02520</name>
    <name evidence="3" type="ORF">YQE_11520</name>
</gene>
<dbReference type="OrthoDB" id="10262413at2759"/>
<dbReference type="EMBL" id="KB631660">
    <property type="protein sequence ID" value="ERL85098.1"/>
    <property type="molecule type" value="Genomic_DNA"/>
</dbReference>
<dbReference type="Pfam" id="PF05186">
    <property type="entry name" value="Dpy-30"/>
    <property type="match status" value="1"/>
</dbReference>
<dbReference type="HOGENOM" id="CLU_754320_0_0_1"/>
<name>N6TTS1_DENPD</name>
<feature type="region of interest" description="Disordered" evidence="2">
    <location>
        <begin position="73"/>
        <end position="102"/>
    </location>
</feature>
<dbReference type="EMBL" id="KB741253">
    <property type="protein sequence ID" value="ENN71786.1"/>
    <property type="molecule type" value="Genomic_DNA"/>
</dbReference>
<dbReference type="AlphaFoldDB" id="N6TTS1"/>
<dbReference type="InterPro" id="IPR027417">
    <property type="entry name" value="P-loop_NTPase"/>
</dbReference>
<keyword evidence="1" id="KW-0175">Coiled coil</keyword>
<dbReference type="InterPro" id="IPR047499">
    <property type="entry name" value="DD_AK7"/>
</dbReference>
<sequence>MTSKNLTAQFGDILKPLKVILHGPPAAGKTDIAKRICQRYGAHYVSVKSMIDETLEDLRQNICVAREQALLKSSGTPRDTGSDEDIDEEEEEENEGDPMIDIQEEIERYEEQIRDINIEAEEAAGEGGVDNLGDMMGNASVDIMPDFLISLQADDEFLCERVMKLPQREIQGTHYDEPNMIRRLIDFRNNNTPDNTVLTFFDEVEIHPIVLDITEEGLEDIECILAFLYKMFGPPIPGIGLTDEEEEQLRKMETEQRRLKQEAYLIEKQVTCKQDYEDKMEKWAETLEKLQMEEEKIIAAESEPLRFYLMKFVFPTLTRGLSEVAKIKPDDPIDYLAEFLFKENPEGRMFDPSYTRTGEELLKQYETVVQNI</sequence>
<dbReference type="Gene3D" id="3.40.50.300">
    <property type="entry name" value="P-loop containing nucleotide triphosphate hydrolases"/>
    <property type="match status" value="2"/>
</dbReference>
<feature type="coiled-coil region" evidence="1">
    <location>
        <begin position="242"/>
        <end position="293"/>
    </location>
</feature>
<organism evidence="3">
    <name type="scientific">Dendroctonus ponderosae</name>
    <name type="common">Mountain pine beetle</name>
    <dbReference type="NCBI Taxonomy" id="77166"/>
    <lineage>
        <taxon>Eukaryota</taxon>
        <taxon>Metazoa</taxon>
        <taxon>Ecdysozoa</taxon>
        <taxon>Arthropoda</taxon>
        <taxon>Hexapoda</taxon>
        <taxon>Insecta</taxon>
        <taxon>Pterygota</taxon>
        <taxon>Neoptera</taxon>
        <taxon>Endopterygota</taxon>
        <taxon>Coleoptera</taxon>
        <taxon>Polyphaga</taxon>
        <taxon>Cucujiformia</taxon>
        <taxon>Curculionidae</taxon>
        <taxon>Scolytinae</taxon>
        <taxon>Dendroctonus</taxon>
    </lineage>
</organism>